<evidence type="ECO:0000313" key="3">
    <source>
        <dbReference type="Proteomes" id="UP001140091"/>
    </source>
</evidence>
<feature type="compositionally biased region" description="Basic and acidic residues" evidence="1">
    <location>
        <begin position="165"/>
        <end position="181"/>
    </location>
</feature>
<keyword evidence="3" id="KW-1185">Reference proteome</keyword>
<feature type="region of interest" description="Disordered" evidence="1">
    <location>
        <begin position="364"/>
        <end position="387"/>
    </location>
</feature>
<gene>
    <name evidence="2" type="ORF">H1R20_g373</name>
</gene>
<sequence>MEADKAMELTRERRRLELETEQELGAQEAQLENLPKRAEDIEQGRQHKGRELPHETGEVERLRKEETQRKLRDRDRARREKERRESKRLQLERERERIRLSREELVKEQERKQAEVKPSREGKAGTLDQDRNVKRHGNEAHLHEQRMPQDRDRKEKDSRRRHRKDLLENNRRSKDLEEAKNPIHGQGVSSHDPKHILQSAPLVGPVGNDDTDALLSSSLRPSNFRNSPNRRPESVHVPEQELALPPSHGLLTQPVRTPPAVVSRTQGPPHHSTPSGSPLYNFHIVPHTPQPQITPLPSERKLAPPALSSTDRLVEVPGELRLNDPVAIPSQPLGGNPYSPDMFALNRILKPAFIRALSSKAQPHIMDQKDDIPWQQRPMQTKGRQSL</sequence>
<feature type="compositionally biased region" description="Low complexity" evidence="1">
    <location>
        <begin position="23"/>
        <end position="33"/>
    </location>
</feature>
<accession>A0A9W8JLQ3</accession>
<feature type="compositionally biased region" description="Polar residues" evidence="1">
    <location>
        <begin position="377"/>
        <end position="387"/>
    </location>
</feature>
<name>A0A9W8JLQ3_9AGAR</name>
<evidence type="ECO:0000256" key="1">
    <source>
        <dbReference type="SAM" id="MobiDB-lite"/>
    </source>
</evidence>
<protein>
    <submittedName>
        <fullName evidence="2">Uncharacterized protein</fullName>
    </submittedName>
</protein>
<dbReference type="AlphaFoldDB" id="A0A9W8JLQ3"/>
<reference evidence="2" key="1">
    <citation type="submission" date="2022-06" db="EMBL/GenBank/DDBJ databases">
        <title>Genome Sequence of Candolleomyces eurysporus.</title>
        <authorList>
            <person name="Buettner E."/>
        </authorList>
    </citation>
    <scope>NUCLEOTIDE SEQUENCE</scope>
    <source>
        <strain evidence="2">VTCC 930004</strain>
    </source>
</reference>
<dbReference type="OrthoDB" id="10484406at2759"/>
<organism evidence="2 3">
    <name type="scientific">Candolleomyces eurysporus</name>
    <dbReference type="NCBI Taxonomy" id="2828524"/>
    <lineage>
        <taxon>Eukaryota</taxon>
        <taxon>Fungi</taxon>
        <taxon>Dikarya</taxon>
        <taxon>Basidiomycota</taxon>
        <taxon>Agaricomycotina</taxon>
        <taxon>Agaricomycetes</taxon>
        <taxon>Agaricomycetidae</taxon>
        <taxon>Agaricales</taxon>
        <taxon>Agaricineae</taxon>
        <taxon>Psathyrellaceae</taxon>
        <taxon>Candolleomyces</taxon>
    </lineage>
</organism>
<feature type="region of interest" description="Disordered" evidence="1">
    <location>
        <begin position="1"/>
        <end position="238"/>
    </location>
</feature>
<dbReference type="Proteomes" id="UP001140091">
    <property type="component" value="Unassembled WGS sequence"/>
</dbReference>
<evidence type="ECO:0000313" key="2">
    <source>
        <dbReference type="EMBL" id="KAJ2936717.1"/>
    </source>
</evidence>
<dbReference type="EMBL" id="JANBPK010000023">
    <property type="protein sequence ID" value="KAJ2936717.1"/>
    <property type="molecule type" value="Genomic_DNA"/>
</dbReference>
<feature type="compositionally biased region" description="Low complexity" evidence="1">
    <location>
        <begin position="214"/>
        <end position="229"/>
    </location>
</feature>
<feature type="compositionally biased region" description="Basic and acidic residues" evidence="1">
    <location>
        <begin position="1"/>
        <end position="18"/>
    </location>
</feature>
<feature type="non-terminal residue" evidence="2">
    <location>
        <position position="387"/>
    </location>
</feature>
<comment type="caution">
    <text evidence="2">The sequence shown here is derived from an EMBL/GenBank/DDBJ whole genome shotgun (WGS) entry which is preliminary data.</text>
</comment>
<proteinExistence type="predicted"/>
<feature type="compositionally biased region" description="Basic and acidic residues" evidence="1">
    <location>
        <begin position="34"/>
        <end position="158"/>
    </location>
</feature>